<evidence type="ECO:0000313" key="4">
    <source>
        <dbReference type="Proteomes" id="UP001500556"/>
    </source>
</evidence>
<keyword evidence="1" id="KW-1133">Transmembrane helix</keyword>
<feature type="transmembrane region" description="Helical" evidence="1">
    <location>
        <begin position="334"/>
        <end position="351"/>
    </location>
</feature>
<protein>
    <recommendedName>
        <fullName evidence="5">DUF11 domain-containing protein</fullName>
    </recommendedName>
</protein>
<sequence length="366" mass="36919">MQFLGAWMVLGAALLTGQGVASAEQAPAPFPPGPRALRVGTSEVRAAADFDAGLAFDIPAAQVPPGSWVLLTPSYAVKGTPPAGADLGFSVTYPKGLAVEASNGQCTVSAATRTVHCTSPAEGARPQMRVTVDPAAAAGQVLDLTATVDPVPGDSDPSDDVATATVTVVPLEAHVDVTAPATAREGQVFTVVVHLRNDGDVAVGDEFRGSVIMSDSGPGGGGELFRWVSLPPTCGTDPASYQCGAGGTVPPGGTKTYSFRLEALSGAAGRVFTMSARWDPTATTQLQDAVRVRILPAAVVARPVAGGAPRADTPVVPADTAPARPELAATGSNGVLLGLLGSGLLGVGLVLRRLGPNRSRLPRTPA</sequence>
<name>A0ABP8XKR6_9MICO</name>
<keyword evidence="1" id="KW-0812">Transmembrane</keyword>
<keyword evidence="1" id="KW-0472">Membrane</keyword>
<gene>
    <name evidence="3" type="ORF">GCM10025782_02730</name>
</gene>
<organism evidence="3 4">
    <name type="scientific">Pedococcus ginsenosidimutans</name>
    <dbReference type="NCBI Taxonomy" id="490570"/>
    <lineage>
        <taxon>Bacteria</taxon>
        <taxon>Bacillati</taxon>
        <taxon>Actinomycetota</taxon>
        <taxon>Actinomycetes</taxon>
        <taxon>Micrococcales</taxon>
        <taxon>Intrasporangiaceae</taxon>
        <taxon>Pedococcus</taxon>
    </lineage>
</organism>
<reference evidence="4" key="1">
    <citation type="journal article" date="2019" name="Int. J. Syst. Evol. Microbiol.">
        <title>The Global Catalogue of Microorganisms (GCM) 10K type strain sequencing project: providing services to taxonomists for standard genome sequencing and annotation.</title>
        <authorList>
            <consortium name="The Broad Institute Genomics Platform"/>
            <consortium name="The Broad Institute Genome Sequencing Center for Infectious Disease"/>
            <person name="Wu L."/>
            <person name="Ma J."/>
        </authorList>
    </citation>
    <scope>NUCLEOTIDE SEQUENCE [LARGE SCALE GENOMIC DNA]</scope>
    <source>
        <strain evidence="4">JCM 18961</strain>
    </source>
</reference>
<keyword evidence="4" id="KW-1185">Reference proteome</keyword>
<feature type="chain" id="PRO_5045321934" description="DUF11 domain-containing protein" evidence="2">
    <location>
        <begin position="24"/>
        <end position="366"/>
    </location>
</feature>
<evidence type="ECO:0000313" key="3">
    <source>
        <dbReference type="EMBL" id="GAA4710153.1"/>
    </source>
</evidence>
<evidence type="ECO:0008006" key="5">
    <source>
        <dbReference type="Google" id="ProtNLM"/>
    </source>
</evidence>
<dbReference type="Proteomes" id="UP001500556">
    <property type="component" value="Unassembled WGS sequence"/>
</dbReference>
<proteinExistence type="predicted"/>
<dbReference type="EMBL" id="BAABLO010000001">
    <property type="protein sequence ID" value="GAA4710153.1"/>
    <property type="molecule type" value="Genomic_DNA"/>
</dbReference>
<evidence type="ECO:0000256" key="1">
    <source>
        <dbReference type="SAM" id="Phobius"/>
    </source>
</evidence>
<evidence type="ECO:0000256" key="2">
    <source>
        <dbReference type="SAM" id="SignalP"/>
    </source>
</evidence>
<comment type="caution">
    <text evidence="3">The sequence shown here is derived from an EMBL/GenBank/DDBJ whole genome shotgun (WGS) entry which is preliminary data.</text>
</comment>
<feature type="signal peptide" evidence="2">
    <location>
        <begin position="1"/>
        <end position="23"/>
    </location>
</feature>
<accession>A0ABP8XKR6</accession>
<keyword evidence="2" id="KW-0732">Signal</keyword>